<dbReference type="RefSeq" id="WP_140588661.1">
    <property type="nucleotide sequence ID" value="NZ_VFRR01000015.1"/>
</dbReference>
<dbReference type="EMBL" id="VFRR01000015">
    <property type="protein sequence ID" value="TPE51565.1"/>
    <property type="molecule type" value="Genomic_DNA"/>
</dbReference>
<evidence type="ECO:0008006" key="3">
    <source>
        <dbReference type="Google" id="ProtNLM"/>
    </source>
</evidence>
<sequence length="108" mass="12118">MSKSGPVKVRCFWTGTMFLTNGKSMAVHCTHLTKTSIEVESPFGLQGSKLVKLELQAMHEGRTMLIKTICDPILDVLNEHDQHYITLKFHSIGEAEKSFIADFIKAHS</sequence>
<dbReference type="OrthoDB" id="6104900at2"/>
<organism evidence="1 2">
    <name type="scientific">Maribrevibacterium harenarium</name>
    <dbReference type="NCBI Taxonomy" id="2589817"/>
    <lineage>
        <taxon>Bacteria</taxon>
        <taxon>Pseudomonadati</taxon>
        <taxon>Pseudomonadota</taxon>
        <taxon>Gammaproteobacteria</taxon>
        <taxon>Oceanospirillales</taxon>
        <taxon>Oceanospirillaceae</taxon>
        <taxon>Maribrevibacterium</taxon>
    </lineage>
</organism>
<evidence type="ECO:0000313" key="1">
    <source>
        <dbReference type="EMBL" id="TPE51565.1"/>
    </source>
</evidence>
<comment type="caution">
    <text evidence="1">The sequence shown here is derived from an EMBL/GenBank/DDBJ whole genome shotgun (WGS) entry which is preliminary data.</text>
</comment>
<reference evidence="1 2" key="1">
    <citation type="submission" date="2019-06" db="EMBL/GenBank/DDBJ databases">
        <title>A novel bacterium of genus Marinomonas, isolated from coastal sand.</title>
        <authorList>
            <person name="Huang H."/>
            <person name="Mo K."/>
            <person name="Hu Y."/>
        </authorList>
    </citation>
    <scope>NUCLEOTIDE SEQUENCE [LARGE SCALE GENOMIC DNA]</scope>
    <source>
        <strain evidence="1 2">HB171799</strain>
    </source>
</reference>
<keyword evidence="2" id="KW-1185">Reference proteome</keyword>
<protein>
    <recommendedName>
        <fullName evidence="3">PilZ domain-containing protein</fullName>
    </recommendedName>
</protein>
<gene>
    <name evidence="1" type="ORF">FJM67_09220</name>
</gene>
<dbReference type="AlphaFoldDB" id="A0A501WTC4"/>
<name>A0A501WTC4_9GAMM</name>
<dbReference type="Proteomes" id="UP000315901">
    <property type="component" value="Unassembled WGS sequence"/>
</dbReference>
<evidence type="ECO:0000313" key="2">
    <source>
        <dbReference type="Proteomes" id="UP000315901"/>
    </source>
</evidence>
<proteinExistence type="predicted"/>
<accession>A0A501WTC4</accession>